<dbReference type="Proteomes" id="UP000028824">
    <property type="component" value="Unassembled WGS sequence"/>
</dbReference>
<gene>
    <name evidence="1" type="ORF">CG50_13430</name>
</gene>
<dbReference type="OrthoDB" id="7279660at2"/>
<dbReference type="EMBL" id="JFZB01000063">
    <property type="protein sequence ID" value="KFI24211.1"/>
    <property type="molecule type" value="Genomic_DNA"/>
</dbReference>
<evidence type="ECO:0008006" key="3">
    <source>
        <dbReference type="Google" id="ProtNLM"/>
    </source>
</evidence>
<keyword evidence="2" id="KW-1185">Reference proteome</keyword>
<dbReference type="eggNOG" id="ENOG5030VJT">
    <property type="taxonomic scope" value="Bacteria"/>
</dbReference>
<sequence length="167" mass="18404">MTKDQETKRPGQIILAWWAHELGERTTGSQKALSAQLRRADDVSVLCHKPVHELAHALNIRDGAKIARLARVLAHVRSNTGANLPRKLGAGDPPVLSALRFERLIHSEGADLETAIRRALPMVGYAANVAHLGEALLFWTDKTRTKWCFDYYGTDAPEDSTAEDVSA</sequence>
<name>A0A086XQB1_9RHOB</name>
<evidence type="ECO:0000313" key="1">
    <source>
        <dbReference type="EMBL" id="KFI24211.1"/>
    </source>
</evidence>
<protein>
    <recommendedName>
        <fullName evidence="3">CRISPR-associated protein Cse2</fullName>
    </recommendedName>
</protein>
<organism evidence="1 2">
    <name type="scientific">Paenirhodobacter enshiensis</name>
    <dbReference type="NCBI Taxonomy" id="1105367"/>
    <lineage>
        <taxon>Bacteria</taxon>
        <taxon>Pseudomonadati</taxon>
        <taxon>Pseudomonadota</taxon>
        <taxon>Alphaproteobacteria</taxon>
        <taxon>Rhodobacterales</taxon>
        <taxon>Rhodobacter group</taxon>
        <taxon>Paenirhodobacter</taxon>
    </lineage>
</organism>
<proteinExistence type="predicted"/>
<dbReference type="RefSeq" id="WP_036640459.1">
    <property type="nucleotide sequence ID" value="NZ_JAYRGJ010000019.1"/>
</dbReference>
<dbReference type="STRING" id="1105367.CG50_13430"/>
<evidence type="ECO:0000313" key="2">
    <source>
        <dbReference type="Proteomes" id="UP000028824"/>
    </source>
</evidence>
<dbReference type="Gene3D" id="1.10.520.40">
    <property type="entry name" value="CRISPR-associated protein Cse2"/>
    <property type="match status" value="1"/>
</dbReference>
<comment type="caution">
    <text evidence="1">The sequence shown here is derived from an EMBL/GenBank/DDBJ whole genome shotgun (WGS) entry which is preliminary data.</text>
</comment>
<dbReference type="Pfam" id="PF09485">
    <property type="entry name" value="CRISPR_Cse2"/>
    <property type="match status" value="1"/>
</dbReference>
<dbReference type="AlphaFoldDB" id="A0A086XQB1"/>
<accession>A0A086XQB1</accession>
<dbReference type="InterPro" id="IPR013382">
    <property type="entry name" value="CRISPR-assoc_prot_Cse2"/>
</dbReference>
<dbReference type="NCBIfam" id="TIGR02548">
    <property type="entry name" value="casB_cse2"/>
    <property type="match status" value="1"/>
</dbReference>
<dbReference type="InterPro" id="IPR038287">
    <property type="entry name" value="Cse2_sf"/>
</dbReference>
<reference evidence="1 2" key="1">
    <citation type="submission" date="2014-03" db="EMBL/GenBank/DDBJ databases">
        <title>Genome of Paenirhodobacter enshiensis DW2-9.</title>
        <authorList>
            <person name="Wang D."/>
            <person name="Wang G."/>
        </authorList>
    </citation>
    <scope>NUCLEOTIDE SEQUENCE [LARGE SCALE GENOMIC DNA]</scope>
    <source>
        <strain evidence="1 2">DW2-9</strain>
    </source>
</reference>